<dbReference type="PATRIC" id="fig|1123500.6.peg.43"/>
<dbReference type="PANTHER" id="PTHR43415">
    <property type="entry name" value="SPERMIDINE N(1)-ACETYLTRANSFERASE"/>
    <property type="match status" value="1"/>
</dbReference>
<dbReference type="PANTHER" id="PTHR43415:SF4">
    <property type="entry name" value="N-ACETYLTRANSFERASE DOMAIN-CONTAINING PROTEIN"/>
    <property type="match status" value="1"/>
</dbReference>
<dbReference type="InterPro" id="IPR000182">
    <property type="entry name" value="GNAT_dom"/>
</dbReference>
<dbReference type="InterPro" id="IPR016181">
    <property type="entry name" value="Acyl_CoA_acyltransferase"/>
</dbReference>
<dbReference type="PROSITE" id="PS51186">
    <property type="entry name" value="GNAT"/>
    <property type="match status" value="1"/>
</dbReference>
<dbReference type="STRING" id="1123500.GCA_000420365_00458"/>
<comment type="caution">
    <text evidence="2">The sequence shown here is derived from an EMBL/GenBank/DDBJ whole genome shotgun (WGS) entry which is preliminary data.</text>
</comment>
<keyword evidence="3" id="KW-1185">Reference proteome</keyword>
<evidence type="ECO:0000313" key="2">
    <source>
        <dbReference type="EMBL" id="KRN33246.1"/>
    </source>
</evidence>
<dbReference type="Gene3D" id="3.40.630.30">
    <property type="match status" value="1"/>
</dbReference>
<dbReference type="OrthoDB" id="9795206at2"/>
<proteinExistence type="predicted"/>
<sequence>MTESNPANAPAKISIRPVQEADLQPLFDILYGGKADRVWMQFNGPYFDDPILTWPAFYERYRQTYLGKPDRGQVIKVDKQIVGMVTAYFTDGHLGHWLEVGLVIAKQSNWRRGIGTQALTAWITGLFTYYPELPHIGLTTWSGNPAMLMLAKKSGLLCEGRIRQVRYWQGQYYDSVKYGVLRAEWRPNSK</sequence>
<dbReference type="Proteomes" id="UP000051296">
    <property type="component" value="Unassembled WGS sequence"/>
</dbReference>
<dbReference type="Pfam" id="PF13302">
    <property type="entry name" value="Acetyltransf_3"/>
    <property type="match status" value="1"/>
</dbReference>
<dbReference type="GO" id="GO:0016747">
    <property type="term" value="F:acyltransferase activity, transferring groups other than amino-acyl groups"/>
    <property type="evidence" value="ECO:0007669"/>
    <property type="project" value="InterPro"/>
</dbReference>
<evidence type="ECO:0000313" key="3">
    <source>
        <dbReference type="Proteomes" id="UP000051296"/>
    </source>
</evidence>
<feature type="domain" description="N-acetyltransferase" evidence="1">
    <location>
        <begin position="13"/>
        <end position="179"/>
    </location>
</feature>
<dbReference type="AlphaFoldDB" id="A0A0R2FZ85"/>
<dbReference type="FunCoup" id="A0A0R2FZ85">
    <property type="interactions" value="1"/>
</dbReference>
<protein>
    <submittedName>
        <fullName evidence="2">Acetyltransferase</fullName>
    </submittedName>
</protein>
<dbReference type="InParanoid" id="A0A0R2FZ85"/>
<name>A0A0R2FZ85_9LACO</name>
<dbReference type="RefSeq" id="WP_022791257.1">
    <property type="nucleotide sequence ID" value="NZ_ATUU01000001.1"/>
</dbReference>
<evidence type="ECO:0000259" key="1">
    <source>
        <dbReference type="PROSITE" id="PS51186"/>
    </source>
</evidence>
<dbReference type="SUPFAM" id="SSF55729">
    <property type="entry name" value="Acyl-CoA N-acyltransferases (Nat)"/>
    <property type="match status" value="1"/>
</dbReference>
<gene>
    <name evidence="2" type="ORF">IV68_GL000044</name>
</gene>
<organism evidence="2 3">
    <name type="scientific">Weissella halotolerans DSM 20190</name>
    <dbReference type="NCBI Taxonomy" id="1123500"/>
    <lineage>
        <taxon>Bacteria</taxon>
        <taxon>Bacillati</taxon>
        <taxon>Bacillota</taxon>
        <taxon>Bacilli</taxon>
        <taxon>Lactobacillales</taxon>
        <taxon>Lactobacillaceae</taxon>
        <taxon>Weissella</taxon>
    </lineage>
</organism>
<dbReference type="EMBL" id="JQAX01000001">
    <property type="protein sequence ID" value="KRN33246.1"/>
    <property type="molecule type" value="Genomic_DNA"/>
</dbReference>
<accession>A0A0R2FZ85</accession>
<dbReference type="eggNOG" id="COG1670">
    <property type="taxonomic scope" value="Bacteria"/>
</dbReference>
<keyword evidence="2" id="KW-0808">Transferase</keyword>
<reference evidence="2 3" key="1">
    <citation type="journal article" date="2015" name="Genome Announc.">
        <title>Expanding the biotechnology potential of lactobacilli through comparative genomics of 213 strains and associated genera.</title>
        <authorList>
            <person name="Sun Z."/>
            <person name="Harris H.M."/>
            <person name="McCann A."/>
            <person name="Guo C."/>
            <person name="Argimon S."/>
            <person name="Zhang W."/>
            <person name="Yang X."/>
            <person name="Jeffery I.B."/>
            <person name="Cooney J.C."/>
            <person name="Kagawa T.F."/>
            <person name="Liu W."/>
            <person name="Song Y."/>
            <person name="Salvetti E."/>
            <person name="Wrobel A."/>
            <person name="Rasinkangas P."/>
            <person name="Parkhill J."/>
            <person name="Rea M.C."/>
            <person name="O'Sullivan O."/>
            <person name="Ritari J."/>
            <person name="Douillard F.P."/>
            <person name="Paul Ross R."/>
            <person name="Yang R."/>
            <person name="Briner A.E."/>
            <person name="Felis G.E."/>
            <person name="de Vos W.M."/>
            <person name="Barrangou R."/>
            <person name="Klaenhammer T.R."/>
            <person name="Caufield P.W."/>
            <person name="Cui Y."/>
            <person name="Zhang H."/>
            <person name="O'Toole P.W."/>
        </authorList>
    </citation>
    <scope>NUCLEOTIDE SEQUENCE [LARGE SCALE GENOMIC DNA]</scope>
    <source>
        <strain evidence="2 3">DSM 20190</strain>
    </source>
</reference>